<sequence>MQREGRVIAALCDGDRNIPERSQVTLADLEALAAEIEDVFSPCCMCGREFPEWEMDLAAIDEDGYEVDWVCPNCMRRLAPLYRR</sequence>
<reference evidence="1 2" key="1">
    <citation type="submission" date="2023-04" db="EMBL/GenBank/DDBJ databases">
        <title>A. sendaiensis sub sp. chiapanensis a novel subspecie with specific adaptation in bacterial cell wall isolated from an active volcano.</title>
        <authorList>
            <person name="Alvarez Gutierrez P.E."/>
            <person name="Ortiz Cortes L.Y."/>
        </authorList>
    </citation>
    <scope>NUCLEOTIDE SEQUENCE [LARGE SCALE GENOMIC DNA]</scope>
    <source>
        <strain evidence="1 2">PA2</strain>
    </source>
</reference>
<protein>
    <submittedName>
        <fullName evidence="1">Uncharacterized protein</fullName>
    </submittedName>
</protein>
<dbReference type="EMBL" id="JASGCB010000044">
    <property type="protein sequence ID" value="MDI9261294.1"/>
    <property type="molecule type" value="Genomic_DNA"/>
</dbReference>
<name>A0ABT6Y1Q9_ALISE</name>
<gene>
    <name evidence="1" type="ORF">QID03_14125</name>
</gene>
<dbReference type="RefSeq" id="WP_283204687.1">
    <property type="nucleotide sequence ID" value="NZ_JASGCB010000044.1"/>
</dbReference>
<organism evidence="1 2">
    <name type="scientific">Alicyclobacillus sendaiensis PA2</name>
    <dbReference type="NCBI Taxonomy" id="3029425"/>
    <lineage>
        <taxon>Bacteria</taxon>
        <taxon>Bacillati</taxon>
        <taxon>Bacillota</taxon>
        <taxon>Bacilli</taxon>
        <taxon>Bacillales</taxon>
        <taxon>Alicyclobacillaceae</taxon>
        <taxon>Alicyclobacillus</taxon>
    </lineage>
</organism>
<evidence type="ECO:0000313" key="2">
    <source>
        <dbReference type="Proteomes" id="UP001529245"/>
    </source>
</evidence>
<accession>A0ABT6Y1Q9</accession>
<proteinExistence type="predicted"/>
<comment type="caution">
    <text evidence="1">The sequence shown here is derived from an EMBL/GenBank/DDBJ whole genome shotgun (WGS) entry which is preliminary data.</text>
</comment>
<dbReference type="Proteomes" id="UP001529245">
    <property type="component" value="Unassembled WGS sequence"/>
</dbReference>
<keyword evidence="2" id="KW-1185">Reference proteome</keyword>
<evidence type="ECO:0000313" key="1">
    <source>
        <dbReference type="EMBL" id="MDI9261294.1"/>
    </source>
</evidence>